<sequence length="283" mass="31469">MNYRHSYHAGNFADVLKHVLLARLIVHLKNKDSAFRYIDTHAGSGRYDLIGGDAERTGEWKDGVGRVWNAALPPAVSAVVAPWLDVVRALNPDGALKLYPGSPDLVRHLVREQDRLALCERHPEDVRTLGRLFSRDKQVSVVDTDGWTALNAYVPPKERRGVVLIDPPFEQPHELERMAAALVSAHKKWPTGIYALWYPIKNPLDTEAFTRGLSKTGIKSILGAELMIQRPNDARRLNGSGLAIVNPPWTLRAELGVLMPELARLLALDSHARGRVIEIAGED</sequence>
<comment type="catalytic activity">
    <reaction evidence="1">
        <text>adenosine(2030) in 23S rRNA + S-adenosyl-L-methionine = N(6)-methyladenosine(2030) in 23S rRNA + S-adenosyl-L-homocysteine + H(+)</text>
        <dbReference type="Rhea" id="RHEA:43736"/>
        <dbReference type="Rhea" id="RHEA-COMP:10668"/>
        <dbReference type="Rhea" id="RHEA-COMP:10669"/>
        <dbReference type="ChEBI" id="CHEBI:15378"/>
        <dbReference type="ChEBI" id="CHEBI:57856"/>
        <dbReference type="ChEBI" id="CHEBI:59789"/>
        <dbReference type="ChEBI" id="CHEBI:74411"/>
        <dbReference type="ChEBI" id="CHEBI:74449"/>
        <dbReference type="EC" id="2.1.1.266"/>
    </reaction>
</comment>
<keyword evidence="1 2" id="KW-0808">Transferase</keyword>
<feature type="site" description="Interaction with substrate rRNA" evidence="1">
    <location>
        <position position="3"/>
    </location>
</feature>
<feature type="binding site" evidence="1">
    <location>
        <position position="166"/>
    </location>
    <ligand>
        <name>S-adenosyl-L-methionine</name>
        <dbReference type="ChEBI" id="CHEBI:59789"/>
    </ligand>
</feature>
<dbReference type="SUPFAM" id="SSF53335">
    <property type="entry name" value="S-adenosyl-L-methionine-dependent methyltransferases"/>
    <property type="match status" value="1"/>
</dbReference>
<gene>
    <name evidence="1" type="primary">rlmJ</name>
    <name evidence="2" type="ORF">ACFPFW_02010</name>
</gene>
<feature type="binding site" evidence="1">
    <location>
        <position position="102"/>
    </location>
    <ligand>
        <name>S-adenosyl-L-methionine</name>
        <dbReference type="ChEBI" id="CHEBI:59789"/>
    </ligand>
</feature>
<proteinExistence type="inferred from homology"/>
<dbReference type="Pfam" id="PF04378">
    <property type="entry name" value="RsmJ"/>
    <property type="match status" value="1"/>
</dbReference>
<evidence type="ECO:0000256" key="1">
    <source>
        <dbReference type="HAMAP-Rule" id="MF_00934"/>
    </source>
</evidence>
<dbReference type="EMBL" id="JBHSJF010000001">
    <property type="protein sequence ID" value="MFC5066790.1"/>
    <property type="molecule type" value="Genomic_DNA"/>
</dbReference>
<dbReference type="HAMAP" id="MF_00934">
    <property type="entry name" value="23SrRNA_methyltr_J"/>
    <property type="match status" value="1"/>
</dbReference>
<dbReference type="GO" id="GO:0036307">
    <property type="term" value="F:23S rRNA (adenine(2030)-N(6))-methyltransferase activity"/>
    <property type="evidence" value="ECO:0007669"/>
    <property type="project" value="UniProtKB-EC"/>
</dbReference>
<keyword evidence="1 2" id="KW-0489">Methyltransferase</keyword>
<keyword evidence="3" id="KW-1185">Reference proteome</keyword>
<dbReference type="InterPro" id="IPR007473">
    <property type="entry name" value="RlmJ"/>
</dbReference>
<evidence type="ECO:0000313" key="3">
    <source>
        <dbReference type="Proteomes" id="UP001595796"/>
    </source>
</evidence>
<dbReference type="EC" id="2.1.1.266" evidence="1"/>
<feature type="binding site" evidence="1">
    <location>
        <position position="41"/>
    </location>
    <ligand>
        <name>S-adenosyl-L-methionine</name>
        <dbReference type="ChEBI" id="CHEBI:59789"/>
    </ligand>
</feature>
<keyword evidence="1" id="KW-0698">rRNA processing</keyword>
<feature type="binding site" evidence="1">
    <location>
        <position position="120"/>
    </location>
    <ligand>
        <name>S-adenosyl-L-methionine</name>
        <dbReference type="ChEBI" id="CHEBI:59789"/>
    </ligand>
</feature>
<dbReference type="Proteomes" id="UP001595796">
    <property type="component" value="Unassembled WGS sequence"/>
</dbReference>
<dbReference type="Gene3D" id="3.40.50.150">
    <property type="entry name" value="Vaccinia Virus protein VP39"/>
    <property type="match status" value="1"/>
</dbReference>
<evidence type="ECO:0000313" key="2">
    <source>
        <dbReference type="EMBL" id="MFC5066790.1"/>
    </source>
</evidence>
<dbReference type="PANTHER" id="PTHR37426">
    <property type="entry name" value="RIBOSOMAL RNA LARGE SUBUNIT METHYLTRANSFERASE J"/>
    <property type="match status" value="1"/>
</dbReference>
<feature type="binding site" evidence="1">
    <location>
        <position position="18"/>
    </location>
    <ligand>
        <name>S-adenosyl-L-methionine</name>
        <dbReference type="ChEBI" id="CHEBI:59789"/>
    </ligand>
</feature>
<comment type="similarity">
    <text evidence="1">Belongs to the RlmJ family.</text>
</comment>
<organism evidence="2 3">
    <name type="scientific">Flaviflagellibacter deserti</name>
    <dbReference type="NCBI Taxonomy" id="2267266"/>
    <lineage>
        <taxon>Bacteria</taxon>
        <taxon>Pseudomonadati</taxon>
        <taxon>Pseudomonadota</taxon>
        <taxon>Alphaproteobacteria</taxon>
        <taxon>Hyphomicrobiales</taxon>
        <taxon>Flaviflagellibacter</taxon>
    </lineage>
</organism>
<accession>A0ABV9YZE1</accession>
<feature type="binding site" evidence="1">
    <location>
        <begin position="145"/>
        <end position="146"/>
    </location>
    <ligand>
        <name>S-adenosyl-L-methionine</name>
        <dbReference type="ChEBI" id="CHEBI:59789"/>
    </ligand>
</feature>
<comment type="caution">
    <text evidence="2">The sequence shown here is derived from an EMBL/GenBank/DDBJ whole genome shotgun (WGS) entry which is preliminary data.</text>
</comment>
<protein>
    <recommendedName>
        <fullName evidence="1">Ribosomal RNA large subunit methyltransferase J</fullName>
        <ecNumber evidence="1">2.1.1.266</ecNumber>
    </recommendedName>
    <alternativeName>
        <fullName evidence="1">23S rRNA (adenine(2030)-N6)-methyltransferase</fullName>
    </alternativeName>
    <alternativeName>
        <fullName evidence="1">23S rRNA m6A2030 methyltransferase</fullName>
    </alternativeName>
</protein>
<comment type="function">
    <text evidence="1">Specifically methylates the adenine in position 2030 of 23S rRNA.</text>
</comment>
<name>A0ABV9YZE1_9HYPH</name>
<comment type="subunit">
    <text evidence="1">Monomer.</text>
</comment>
<keyword evidence="1" id="KW-0694">RNA-binding</keyword>
<reference evidence="3" key="1">
    <citation type="journal article" date="2019" name="Int. J. Syst. Evol. Microbiol.">
        <title>The Global Catalogue of Microorganisms (GCM) 10K type strain sequencing project: providing services to taxonomists for standard genome sequencing and annotation.</title>
        <authorList>
            <consortium name="The Broad Institute Genomics Platform"/>
            <consortium name="The Broad Institute Genome Sequencing Center for Infectious Disease"/>
            <person name="Wu L."/>
            <person name="Ma J."/>
        </authorList>
    </citation>
    <scope>NUCLEOTIDE SEQUENCE [LARGE SCALE GENOMIC DNA]</scope>
    <source>
        <strain evidence="3">CGMCC 1.16444</strain>
    </source>
</reference>
<feature type="active site" description="Proton acceptor" evidence="1">
    <location>
        <position position="166"/>
    </location>
</feature>
<dbReference type="InterPro" id="IPR029063">
    <property type="entry name" value="SAM-dependent_MTases_sf"/>
</dbReference>
<keyword evidence="1" id="KW-0949">S-adenosyl-L-methionine</keyword>
<dbReference type="PANTHER" id="PTHR37426:SF1">
    <property type="entry name" value="RIBOSOMAL RNA LARGE SUBUNIT METHYLTRANSFERASE J"/>
    <property type="match status" value="1"/>
</dbReference>